<keyword evidence="3" id="KW-1185">Reference proteome</keyword>
<dbReference type="Proteomes" id="UP000750334">
    <property type="component" value="Unassembled WGS sequence"/>
</dbReference>
<feature type="region of interest" description="Disordered" evidence="1">
    <location>
        <begin position="378"/>
        <end position="408"/>
    </location>
</feature>
<sequence length="776" mass="87754">MPKSVRVGDYYDNDDNGLWSWYLDNIRSGDFEELTQNELKFTLLRRFLYNKFIKDNEEENKSNIEDPTVPTSYINSKILFISIPDNIHSDISLLETFLKEYFHLEDLTNIKIIKLTHDKTYHHENHYVLIDTLNNFDDPTFLEYVNPKDYKYSGSLSQSQHNNSFNNTNAQSIPSSIVDYPTIAPELTIETNKKTNKSHKNKISKTRTITNEGEKLLDTVRTVTGGTTDHTITYTNSESVTSSRSSSPEVSYSSSASSSVSSCSSSCASSSISSVSYSNSFVYSNNITESIVSSEKSMGSVPQPIDTTGQTGSNIKNETETKSLDDRKHTSFTSKKSGSNSIVDNENEEVSINRLEDMEDTTGSIIEINFPRTKLHTNMSNEQEKPTKQLTTSRIYNPRADNSGIYTPPQSEIISINSFADTRSKILEVDTEPLRPSRSRSRSELSGSIREDQESNDFNSYDENLVAEVEEEDGESQMDSSSFSSSITVSTQTTSADSIYSILPSISIRSPQGHFRLVLQSMLTLNEDRQIYTAIRQSNNLIDDADVSDDWILYDQKFSMNNLIMLTLKDLFEWGQNLKKILFYSMIFIDNNTVATTESQQQVPVELELDNNDIETPQLLFADDAVNDPTMHIPERVQTNNTIAHKSIRTINSIGEWAFKKKSNTTDRYSGSYDSSDSEGFPQTYFGNGDIITGTNTIQNKKDDIRVDSTTQKKKNTTTNNNKKLKDLERVARWKSVPNKSAPTEHNTGSGNWKKNMKRFSKGKSHNQKDTFCTVM</sequence>
<evidence type="ECO:0000313" key="3">
    <source>
        <dbReference type="Proteomes" id="UP000750334"/>
    </source>
</evidence>
<evidence type="ECO:0000256" key="1">
    <source>
        <dbReference type="SAM" id="MobiDB-lite"/>
    </source>
</evidence>
<feature type="region of interest" description="Disordered" evidence="1">
    <location>
        <begin position="430"/>
        <end position="461"/>
    </location>
</feature>
<reference evidence="2 3" key="1">
    <citation type="submission" date="2020-11" db="EMBL/GenBank/DDBJ databases">
        <title>Kefir isolates.</title>
        <authorList>
            <person name="Marcisauskas S."/>
            <person name="Kim Y."/>
            <person name="Blasche S."/>
        </authorList>
    </citation>
    <scope>NUCLEOTIDE SEQUENCE [LARGE SCALE GENOMIC DNA]</scope>
    <source>
        <strain evidence="2 3">OG2</strain>
    </source>
</reference>
<protein>
    <recommendedName>
        <fullName evidence="4">Protein GIS4</fullName>
    </recommendedName>
</protein>
<feature type="region of interest" description="Disordered" evidence="1">
    <location>
        <begin position="221"/>
        <end position="261"/>
    </location>
</feature>
<feature type="compositionally biased region" description="Polar residues" evidence="1">
    <location>
        <begin position="739"/>
        <end position="753"/>
    </location>
</feature>
<name>A0A9P6WEP8_MAUEX</name>
<dbReference type="EMBL" id="PUHR01000025">
    <property type="protein sequence ID" value="KAG0670267.1"/>
    <property type="molecule type" value="Genomic_DNA"/>
</dbReference>
<comment type="caution">
    <text evidence="2">The sequence shown here is derived from an EMBL/GenBank/DDBJ whole genome shotgun (WGS) entry which is preliminary data.</text>
</comment>
<feature type="compositionally biased region" description="Polar residues" evidence="1">
    <location>
        <begin position="331"/>
        <end position="344"/>
    </location>
</feature>
<dbReference type="OrthoDB" id="4070734at2759"/>
<evidence type="ECO:0008006" key="4">
    <source>
        <dbReference type="Google" id="ProtNLM"/>
    </source>
</evidence>
<feature type="region of interest" description="Disordered" evidence="1">
    <location>
        <begin position="739"/>
        <end position="776"/>
    </location>
</feature>
<evidence type="ECO:0000313" key="2">
    <source>
        <dbReference type="EMBL" id="KAG0670267.1"/>
    </source>
</evidence>
<gene>
    <name evidence="2" type="ORF">C6P45_002577</name>
</gene>
<organism evidence="2 3">
    <name type="scientific">Maudiozyma exigua</name>
    <name type="common">Yeast</name>
    <name type="synonym">Kazachstania exigua</name>
    <dbReference type="NCBI Taxonomy" id="34358"/>
    <lineage>
        <taxon>Eukaryota</taxon>
        <taxon>Fungi</taxon>
        <taxon>Dikarya</taxon>
        <taxon>Ascomycota</taxon>
        <taxon>Saccharomycotina</taxon>
        <taxon>Saccharomycetes</taxon>
        <taxon>Saccharomycetales</taxon>
        <taxon>Saccharomycetaceae</taxon>
        <taxon>Maudiozyma</taxon>
    </lineage>
</organism>
<feature type="compositionally biased region" description="Basic residues" evidence="1">
    <location>
        <begin position="755"/>
        <end position="766"/>
    </location>
</feature>
<feature type="region of interest" description="Disordered" evidence="1">
    <location>
        <begin position="294"/>
        <end position="350"/>
    </location>
</feature>
<feature type="region of interest" description="Disordered" evidence="1">
    <location>
        <begin position="703"/>
        <end position="724"/>
    </location>
</feature>
<proteinExistence type="predicted"/>
<accession>A0A9P6WEP8</accession>
<dbReference type="AlphaFoldDB" id="A0A9P6WEP8"/>
<feature type="compositionally biased region" description="Basic and acidic residues" evidence="1">
    <location>
        <begin position="317"/>
        <end position="329"/>
    </location>
</feature>
<feature type="compositionally biased region" description="Polar residues" evidence="1">
    <location>
        <begin position="305"/>
        <end position="316"/>
    </location>
</feature>